<dbReference type="AlphaFoldDB" id="A0A7Z1MZ13"/>
<comment type="caution">
    <text evidence="2">The sequence shown here is derived from an EMBL/GenBank/DDBJ whole genome shotgun (WGS) entry which is preliminary data.</text>
</comment>
<sequence length="57" mass="6637">MEKYGWTIIEVKQQPYFEVLDLLALNKEDEASQQQKEQKLSTDKVYTGKDLKLLFGG</sequence>
<organism evidence="2 3">
    <name type="scientific">Staphylococcus haemolyticus</name>
    <dbReference type="NCBI Taxonomy" id="1283"/>
    <lineage>
        <taxon>Bacteria</taxon>
        <taxon>Bacillati</taxon>
        <taxon>Bacillota</taxon>
        <taxon>Bacilli</taxon>
        <taxon>Bacillales</taxon>
        <taxon>Staphylococcaceae</taxon>
        <taxon>Staphylococcus</taxon>
    </lineage>
</organism>
<accession>A0A7Z1MZ13</accession>
<gene>
    <name evidence="2" type="ORF">CV019_14120</name>
    <name evidence="1" type="ORF">RO950_02885</name>
</gene>
<keyword evidence="4" id="KW-1185">Reference proteome</keyword>
<reference evidence="2 3" key="1">
    <citation type="submission" date="2017-11" db="EMBL/GenBank/DDBJ databases">
        <authorList>
            <person name="Founou R.C."/>
            <person name="Founou L."/>
            <person name="Allam M."/>
            <person name="Ismail A."/>
            <person name="Essack S.Y."/>
        </authorList>
    </citation>
    <scope>NUCLEOTIDE SEQUENCE [LARGE SCALE GENOMIC DNA]</scope>
    <source>
        <strain evidence="2 3">G811N2B1</strain>
    </source>
</reference>
<evidence type="ECO:0000313" key="2">
    <source>
        <dbReference type="EMBL" id="PPJ69418.1"/>
    </source>
</evidence>
<dbReference type="EMBL" id="JAVSOO010000005">
    <property type="protein sequence ID" value="MDT4285966.1"/>
    <property type="molecule type" value="Genomic_DNA"/>
</dbReference>
<dbReference type="Proteomes" id="UP000238153">
    <property type="component" value="Unassembled WGS sequence"/>
</dbReference>
<reference evidence="1 4" key="2">
    <citation type="submission" date="2023-08" db="EMBL/GenBank/DDBJ databases">
        <title>Genomic surveillance of Staphylococcus haemolyticus neonatal outbreak in southern France.</title>
        <authorList>
            <person name="Magnan C."/>
            <person name="Morsli M."/>
            <person name="Thiery B."/>
            <person name="Salipante F."/>
            <person name="Attar J."/>
            <person name="Massimo D.M."/>
            <person name="Ory J."/>
            <person name="Pantel A."/>
            <person name="Lavigne J.-P."/>
        </authorList>
    </citation>
    <scope>NUCLEOTIDE SEQUENCE [LARGE SCALE GENOMIC DNA]</scope>
    <source>
        <strain evidence="1 4">NSH026</strain>
    </source>
</reference>
<proteinExistence type="predicted"/>
<dbReference type="RefSeq" id="WP_002493695.1">
    <property type="nucleotide sequence ID" value="NZ_CAJUXL010000076.1"/>
</dbReference>
<dbReference type="Proteomes" id="UP001269271">
    <property type="component" value="Unassembled WGS sequence"/>
</dbReference>
<evidence type="ECO:0000313" key="1">
    <source>
        <dbReference type="EMBL" id="MDT4285966.1"/>
    </source>
</evidence>
<evidence type="ECO:0000313" key="3">
    <source>
        <dbReference type="Proteomes" id="UP000238153"/>
    </source>
</evidence>
<name>A0A7Z1MZ13_STAHA</name>
<protein>
    <submittedName>
        <fullName evidence="2">Uncharacterized protein</fullName>
    </submittedName>
</protein>
<dbReference type="KEGG" id="shh:ShL2_01490"/>
<dbReference type="EMBL" id="PGWX01000550">
    <property type="protein sequence ID" value="PPJ69418.1"/>
    <property type="molecule type" value="Genomic_DNA"/>
</dbReference>
<evidence type="ECO:0000313" key="4">
    <source>
        <dbReference type="Proteomes" id="UP001269271"/>
    </source>
</evidence>